<protein>
    <submittedName>
        <fullName evidence="5">DNA polymerase iota</fullName>
    </submittedName>
</protein>
<evidence type="ECO:0000256" key="2">
    <source>
        <dbReference type="ARBA" id="ARBA00023128"/>
    </source>
</evidence>
<organism evidence="5 6">
    <name type="scientific">Diplogelasinospora grovesii</name>
    <dbReference type="NCBI Taxonomy" id="303347"/>
    <lineage>
        <taxon>Eukaryota</taxon>
        <taxon>Fungi</taxon>
        <taxon>Dikarya</taxon>
        <taxon>Ascomycota</taxon>
        <taxon>Pezizomycotina</taxon>
        <taxon>Sordariomycetes</taxon>
        <taxon>Sordariomycetidae</taxon>
        <taxon>Sordariales</taxon>
        <taxon>Diplogelasinosporaceae</taxon>
        <taxon>Diplogelasinospora</taxon>
    </lineage>
</organism>
<feature type="compositionally biased region" description="Low complexity" evidence="3">
    <location>
        <begin position="383"/>
        <end position="401"/>
    </location>
</feature>
<dbReference type="InterPro" id="IPR043128">
    <property type="entry name" value="Rev_trsase/Diguanyl_cyclase"/>
</dbReference>
<dbReference type="SUPFAM" id="SSF56672">
    <property type="entry name" value="DNA/RNA polymerases"/>
    <property type="match status" value="1"/>
</dbReference>
<feature type="region of interest" description="Disordered" evidence="3">
    <location>
        <begin position="519"/>
        <end position="575"/>
    </location>
</feature>
<dbReference type="EMBL" id="MU853765">
    <property type="protein sequence ID" value="KAK3943527.1"/>
    <property type="molecule type" value="Genomic_DNA"/>
</dbReference>
<feature type="compositionally biased region" description="Acidic residues" evidence="3">
    <location>
        <begin position="562"/>
        <end position="574"/>
    </location>
</feature>
<dbReference type="Gene3D" id="3.30.1490.100">
    <property type="entry name" value="DNA polymerase, Y-family, little finger domain"/>
    <property type="match status" value="1"/>
</dbReference>
<sequence length="606" mass="67444">MEHPKRKAPRRKDDRIILHFDLDCFYAQCVENQQPALKSLPLGIKQKSILATCNYVARRRGVGKLMLISEAKKLCPELVVVEGEDLTLFRDVSKRLYSLLRSYSRNGKIERLGLDEMFLDVTDMVAYNLELLNPNALEQSFFCLSREDPEKGFAFDATSFAGCVHGDTQSPDGAGEELYMRLLLASHLGYYLRMKLEEDEGYTAACGISTNKLLAKLVGNKNKPRNQTTLLALHDDEMYSFMDEHGLRKVPGIGGKTTRVLEGFVLGKETESDEHTMDSKVTAGQVRNHPDISAPVLERLLGGPGSEKGIGSKVWGLLHGVDDSEVKSARDVPTQISIEDTYQGLNQPAEIRRELVLLSRHLLERMHVDLVEDIDISNGYSGSGAVPSSSSVSGSGSGSSSRRWIAYPKTIRLTTRPKTSAADGKPYNWQRASRSCPLPGYAVSFSMPAEQIVEKLVTETLLPMFRQLNPETSGWNIGLLNVCVTNMVGATNGGGNIATMFRRQEDVLREFTVYNHDDELNGNNDDYYHTHSHKPRPPPESSVAEAVTADGEEEGLPYSRWEEEEDDDDNEDDIIGGSMELCPLCGHLIPRFALSAHERFHSMNED</sequence>
<comment type="caution">
    <text evidence="5">The sequence shown here is derived from an EMBL/GenBank/DDBJ whole genome shotgun (WGS) entry which is preliminary data.</text>
</comment>
<dbReference type="PROSITE" id="PS50173">
    <property type="entry name" value="UMUC"/>
    <property type="match status" value="1"/>
</dbReference>
<dbReference type="Gene3D" id="3.30.70.270">
    <property type="match status" value="1"/>
</dbReference>
<gene>
    <name evidence="5" type="ORF">QBC46DRAFT_34685</name>
</gene>
<dbReference type="InterPro" id="IPR043502">
    <property type="entry name" value="DNA/RNA_pol_sf"/>
</dbReference>
<dbReference type="Proteomes" id="UP001303473">
    <property type="component" value="Unassembled WGS sequence"/>
</dbReference>
<dbReference type="Pfam" id="PF00817">
    <property type="entry name" value="IMS"/>
    <property type="match status" value="1"/>
</dbReference>
<dbReference type="AlphaFoldDB" id="A0AAN6NH02"/>
<comment type="subcellular location">
    <subcellularLocation>
        <location evidence="1">Mitochondrion</location>
    </subcellularLocation>
</comment>
<dbReference type="GO" id="GO:0003684">
    <property type="term" value="F:damaged DNA binding"/>
    <property type="evidence" value="ECO:0007669"/>
    <property type="project" value="InterPro"/>
</dbReference>
<evidence type="ECO:0000313" key="5">
    <source>
        <dbReference type="EMBL" id="KAK3943527.1"/>
    </source>
</evidence>
<evidence type="ECO:0000313" key="6">
    <source>
        <dbReference type="Proteomes" id="UP001303473"/>
    </source>
</evidence>
<proteinExistence type="predicted"/>
<feature type="domain" description="UmuC" evidence="4">
    <location>
        <begin position="17"/>
        <end position="254"/>
    </location>
</feature>
<dbReference type="GO" id="GO:0006281">
    <property type="term" value="P:DNA repair"/>
    <property type="evidence" value="ECO:0007669"/>
    <property type="project" value="InterPro"/>
</dbReference>
<evidence type="ECO:0000256" key="1">
    <source>
        <dbReference type="ARBA" id="ARBA00004173"/>
    </source>
</evidence>
<keyword evidence="2" id="KW-0496">Mitochondrion</keyword>
<dbReference type="PANTHER" id="PTHR46404:SF1">
    <property type="entry name" value="DNA POLYMERASE IOTA"/>
    <property type="match status" value="1"/>
</dbReference>
<name>A0AAN6NH02_9PEZI</name>
<dbReference type="InterPro" id="IPR036775">
    <property type="entry name" value="DNA_pol_Y-fam_lit_finger_sf"/>
</dbReference>
<dbReference type="PANTHER" id="PTHR46404">
    <property type="entry name" value="DNA POLYMERASE IOTA"/>
    <property type="match status" value="1"/>
</dbReference>
<dbReference type="GO" id="GO:0005739">
    <property type="term" value="C:mitochondrion"/>
    <property type="evidence" value="ECO:0007669"/>
    <property type="project" value="UniProtKB-SubCell"/>
</dbReference>
<evidence type="ECO:0000259" key="4">
    <source>
        <dbReference type="PROSITE" id="PS50173"/>
    </source>
</evidence>
<dbReference type="GO" id="GO:0070987">
    <property type="term" value="P:error-free translesion synthesis"/>
    <property type="evidence" value="ECO:0007669"/>
    <property type="project" value="UniProtKB-ARBA"/>
</dbReference>
<feature type="region of interest" description="Disordered" evidence="3">
    <location>
        <begin position="382"/>
        <end position="401"/>
    </location>
</feature>
<dbReference type="FunFam" id="3.40.1170.60:FF:000006">
    <property type="entry name" value="DNA polymerase iota"/>
    <property type="match status" value="1"/>
</dbReference>
<accession>A0AAN6NH02</accession>
<dbReference type="GO" id="GO:0003887">
    <property type="term" value="F:DNA-directed DNA polymerase activity"/>
    <property type="evidence" value="ECO:0007669"/>
    <property type="project" value="TreeGrafter"/>
</dbReference>
<dbReference type="Gene3D" id="3.40.1170.60">
    <property type="match status" value="1"/>
</dbReference>
<dbReference type="InterPro" id="IPR001126">
    <property type="entry name" value="UmuC"/>
</dbReference>
<evidence type="ECO:0000256" key="3">
    <source>
        <dbReference type="SAM" id="MobiDB-lite"/>
    </source>
</evidence>
<keyword evidence="6" id="KW-1185">Reference proteome</keyword>
<reference evidence="6" key="1">
    <citation type="journal article" date="2023" name="Mol. Phylogenet. Evol.">
        <title>Genome-scale phylogeny and comparative genomics of the fungal order Sordariales.</title>
        <authorList>
            <person name="Hensen N."/>
            <person name="Bonometti L."/>
            <person name="Westerberg I."/>
            <person name="Brannstrom I.O."/>
            <person name="Guillou S."/>
            <person name="Cros-Aarteil S."/>
            <person name="Calhoun S."/>
            <person name="Haridas S."/>
            <person name="Kuo A."/>
            <person name="Mondo S."/>
            <person name="Pangilinan J."/>
            <person name="Riley R."/>
            <person name="LaButti K."/>
            <person name="Andreopoulos B."/>
            <person name="Lipzen A."/>
            <person name="Chen C."/>
            <person name="Yan M."/>
            <person name="Daum C."/>
            <person name="Ng V."/>
            <person name="Clum A."/>
            <person name="Steindorff A."/>
            <person name="Ohm R.A."/>
            <person name="Martin F."/>
            <person name="Silar P."/>
            <person name="Natvig D.O."/>
            <person name="Lalanne C."/>
            <person name="Gautier V."/>
            <person name="Ament-Velasquez S.L."/>
            <person name="Kruys A."/>
            <person name="Hutchinson M.I."/>
            <person name="Powell A.J."/>
            <person name="Barry K."/>
            <person name="Miller A.N."/>
            <person name="Grigoriev I.V."/>
            <person name="Debuchy R."/>
            <person name="Gladieux P."/>
            <person name="Hiltunen Thoren M."/>
            <person name="Johannesson H."/>
        </authorList>
    </citation>
    <scope>NUCLEOTIDE SEQUENCE [LARGE SCALE GENOMIC DNA]</scope>
    <source>
        <strain evidence="6">CBS 340.73</strain>
    </source>
</reference>